<dbReference type="AlphaFoldDB" id="A0A6G0W243"/>
<sequence>MYLDEWENIPGSLCTSNLNTACEILQITVLVMMVCEKKCSITSQNNAPISNFGGGFRCKSEYPWYIIQVKSKHFPTSIFEKRKFDDPSVDVGYNLSKAHGFLPTVWPLPGDSQNLNSSKFIQISQIKTKLLVTIKSHNCSFFCVFLYKTVLIFYIKSIFF</sequence>
<comment type="caution">
    <text evidence="1">The sequence shown here is derived from an EMBL/GenBank/DDBJ whole genome shotgun (WGS) entry which is preliminary data.</text>
</comment>
<evidence type="ECO:0000313" key="2">
    <source>
        <dbReference type="Proteomes" id="UP000478052"/>
    </source>
</evidence>
<reference evidence="1 2" key="1">
    <citation type="submission" date="2019-08" db="EMBL/GenBank/DDBJ databases">
        <title>Whole genome of Aphis craccivora.</title>
        <authorList>
            <person name="Voronova N.V."/>
            <person name="Shulinski R.S."/>
            <person name="Bandarenka Y.V."/>
            <person name="Zhorov D.G."/>
            <person name="Warner D."/>
        </authorList>
    </citation>
    <scope>NUCLEOTIDE SEQUENCE [LARGE SCALE GENOMIC DNA]</scope>
    <source>
        <strain evidence="1">180601</strain>
        <tissue evidence="1">Whole Body</tissue>
    </source>
</reference>
<dbReference type="EMBL" id="VUJU01009425">
    <property type="protein sequence ID" value="KAF0720605.1"/>
    <property type="molecule type" value="Genomic_DNA"/>
</dbReference>
<accession>A0A6G0W243</accession>
<dbReference type="Proteomes" id="UP000478052">
    <property type="component" value="Unassembled WGS sequence"/>
</dbReference>
<name>A0A6G0W243_APHCR</name>
<protein>
    <submittedName>
        <fullName evidence="1">Uncharacterized protein</fullName>
    </submittedName>
</protein>
<dbReference type="OrthoDB" id="21128at2759"/>
<proteinExistence type="predicted"/>
<organism evidence="1 2">
    <name type="scientific">Aphis craccivora</name>
    <name type="common">Cowpea aphid</name>
    <dbReference type="NCBI Taxonomy" id="307492"/>
    <lineage>
        <taxon>Eukaryota</taxon>
        <taxon>Metazoa</taxon>
        <taxon>Ecdysozoa</taxon>
        <taxon>Arthropoda</taxon>
        <taxon>Hexapoda</taxon>
        <taxon>Insecta</taxon>
        <taxon>Pterygota</taxon>
        <taxon>Neoptera</taxon>
        <taxon>Paraneoptera</taxon>
        <taxon>Hemiptera</taxon>
        <taxon>Sternorrhyncha</taxon>
        <taxon>Aphidomorpha</taxon>
        <taxon>Aphidoidea</taxon>
        <taxon>Aphididae</taxon>
        <taxon>Aphidini</taxon>
        <taxon>Aphis</taxon>
        <taxon>Aphis</taxon>
    </lineage>
</organism>
<evidence type="ECO:0000313" key="1">
    <source>
        <dbReference type="EMBL" id="KAF0720605.1"/>
    </source>
</evidence>
<gene>
    <name evidence="1" type="ORF">FWK35_00029905</name>
</gene>
<keyword evidence="2" id="KW-1185">Reference proteome</keyword>